<evidence type="ECO:0000313" key="1">
    <source>
        <dbReference type="EMBL" id="OQR98558.1"/>
    </source>
</evidence>
<sequence length="398" mass="44803">MTYFEVQKLALAQGMESSKRRMSKAYMINELLSTNSNVDKLDCEDKIAATHDYRQVKDEINEYLADHDLTGSSVLVISWSESVISDMAKNLKSSTEATPFWSSMTSMNRVTHKQLRDELTGFLCGGIDHVGNVLVVPEDAEDWLKLANRLRDLSYDSYLQSAVSDTSALAKFGLVKDKDYSSLPMLPMPSGWATVFDMTYHEVESLAKARGVQSKKRHMSKSYMIDAILSRGAANKEDALDCEGKIAATHDYSSVKTEIDEYLMECNMTSSSVLLVEWNESALRYVVQELQNMGSSVPDWCSVKSAERLTPKDLLADFMAYLCRGIEHVGCVLILPDSPHEWVLLGQRLRDFCYDPYMQDVARISEFFPLATFTLLCEGNYVQLSMLPMPTGYNSLFA</sequence>
<dbReference type="EMBL" id="JNBR01000082">
    <property type="protein sequence ID" value="OQR98558.1"/>
    <property type="molecule type" value="Genomic_DNA"/>
</dbReference>
<dbReference type="Proteomes" id="UP000243579">
    <property type="component" value="Unassembled WGS sequence"/>
</dbReference>
<dbReference type="AlphaFoldDB" id="A0A1V9ZKP8"/>
<name>A0A1V9ZKP8_ACHHY</name>
<evidence type="ECO:0000313" key="2">
    <source>
        <dbReference type="Proteomes" id="UP000243579"/>
    </source>
</evidence>
<comment type="caution">
    <text evidence="1">The sequence shown here is derived from an EMBL/GenBank/DDBJ whole genome shotgun (WGS) entry which is preliminary data.</text>
</comment>
<protein>
    <submittedName>
        <fullName evidence="1">Uncharacterized protein</fullName>
    </submittedName>
</protein>
<organism evidence="1 2">
    <name type="scientific">Achlya hypogyna</name>
    <name type="common">Oomycete</name>
    <name type="synonym">Protoachlya hypogyna</name>
    <dbReference type="NCBI Taxonomy" id="1202772"/>
    <lineage>
        <taxon>Eukaryota</taxon>
        <taxon>Sar</taxon>
        <taxon>Stramenopiles</taxon>
        <taxon>Oomycota</taxon>
        <taxon>Saprolegniomycetes</taxon>
        <taxon>Saprolegniales</taxon>
        <taxon>Achlyaceae</taxon>
        <taxon>Achlya</taxon>
    </lineage>
</organism>
<gene>
    <name evidence="1" type="ORF">ACHHYP_08341</name>
</gene>
<accession>A0A1V9ZKP8</accession>
<keyword evidence="2" id="KW-1185">Reference proteome</keyword>
<reference evidence="1 2" key="1">
    <citation type="journal article" date="2014" name="Genome Biol. Evol.">
        <title>The secreted proteins of Achlya hypogyna and Thraustotheca clavata identify the ancestral oomycete secretome and reveal gene acquisitions by horizontal gene transfer.</title>
        <authorList>
            <person name="Misner I."/>
            <person name="Blouin N."/>
            <person name="Leonard G."/>
            <person name="Richards T.A."/>
            <person name="Lane C.E."/>
        </authorList>
    </citation>
    <scope>NUCLEOTIDE SEQUENCE [LARGE SCALE GENOMIC DNA]</scope>
    <source>
        <strain evidence="1 2">ATCC 48635</strain>
    </source>
</reference>
<proteinExistence type="predicted"/>